<dbReference type="AlphaFoldDB" id="A0A545AZV6"/>
<reference evidence="7 8" key="1">
    <citation type="submission" date="2019-07" db="EMBL/GenBank/DDBJ databases">
        <title>Cryptosporangium phraense sp. nov., isolated from plant litter.</title>
        <authorList>
            <person name="Suriyachadkun C."/>
        </authorList>
    </citation>
    <scope>NUCLEOTIDE SEQUENCE [LARGE SCALE GENOMIC DNA]</scope>
    <source>
        <strain evidence="7 8">A-T 5661</strain>
    </source>
</reference>
<gene>
    <name evidence="7" type="ORF">FL583_00815</name>
</gene>
<evidence type="ECO:0000259" key="6">
    <source>
        <dbReference type="PROSITE" id="PS51462"/>
    </source>
</evidence>
<dbReference type="PROSITE" id="PS00893">
    <property type="entry name" value="NUDIX_BOX"/>
    <property type="match status" value="1"/>
</dbReference>
<dbReference type="PRINTS" id="PR00502">
    <property type="entry name" value="NUDIXFAMILY"/>
</dbReference>
<dbReference type="GO" id="GO:0016787">
    <property type="term" value="F:hydrolase activity"/>
    <property type="evidence" value="ECO:0007669"/>
    <property type="project" value="UniProtKB-KW"/>
</dbReference>
<comment type="similarity">
    <text evidence="2 5">Belongs to the Nudix hydrolase family.</text>
</comment>
<proteinExistence type="inferred from homology"/>
<evidence type="ECO:0000313" key="7">
    <source>
        <dbReference type="EMBL" id="TQS46852.1"/>
    </source>
</evidence>
<evidence type="ECO:0000256" key="4">
    <source>
        <dbReference type="ARBA" id="ARBA00022842"/>
    </source>
</evidence>
<dbReference type="OrthoDB" id="4247482at2"/>
<keyword evidence="4" id="KW-0460">Magnesium</keyword>
<dbReference type="InterPro" id="IPR020084">
    <property type="entry name" value="NUDIX_hydrolase_CS"/>
</dbReference>
<dbReference type="RefSeq" id="WP_142702470.1">
    <property type="nucleotide sequence ID" value="NZ_VIRS01000001.1"/>
</dbReference>
<dbReference type="PANTHER" id="PTHR43046:SF12">
    <property type="entry name" value="GDP-MANNOSE MANNOSYL HYDROLASE"/>
    <property type="match status" value="1"/>
</dbReference>
<dbReference type="InterPro" id="IPR000086">
    <property type="entry name" value="NUDIX_hydrolase_dom"/>
</dbReference>
<dbReference type="InterPro" id="IPR015797">
    <property type="entry name" value="NUDIX_hydrolase-like_dom_sf"/>
</dbReference>
<evidence type="ECO:0000256" key="3">
    <source>
        <dbReference type="ARBA" id="ARBA00022801"/>
    </source>
</evidence>
<evidence type="ECO:0000256" key="2">
    <source>
        <dbReference type="ARBA" id="ARBA00005582"/>
    </source>
</evidence>
<evidence type="ECO:0000256" key="1">
    <source>
        <dbReference type="ARBA" id="ARBA00001946"/>
    </source>
</evidence>
<evidence type="ECO:0000256" key="5">
    <source>
        <dbReference type="RuleBase" id="RU003476"/>
    </source>
</evidence>
<dbReference type="Pfam" id="PF00293">
    <property type="entry name" value="NUDIX"/>
    <property type="match status" value="1"/>
</dbReference>
<dbReference type="InterPro" id="IPR020476">
    <property type="entry name" value="Nudix_hydrolase"/>
</dbReference>
<dbReference type="Gene3D" id="3.90.79.10">
    <property type="entry name" value="Nucleoside Triphosphate Pyrophosphohydrolase"/>
    <property type="match status" value="1"/>
</dbReference>
<organism evidence="7 8">
    <name type="scientific">Cryptosporangium phraense</name>
    <dbReference type="NCBI Taxonomy" id="2593070"/>
    <lineage>
        <taxon>Bacteria</taxon>
        <taxon>Bacillati</taxon>
        <taxon>Actinomycetota</taxon>
        <taxon>Actinomycetes</taxon>
        <taxon>Cryptosporangiales</taxon>
        <taxon>Cryptosporangiaceae</taxon>
        <taxon>Cryptosporangium</taxon>
    </lineage>
</organism>
<accession>A0A545AZV6</accession>
<dbReference type="PROSITE" id="PS51462">
    <property type="entry name" value="NUDIX"/>
    <property type="match status" value="1"/>
</dbReference>
<comment type="cofactor">
    <cofactor evidence="1">
        <name>Mg(2+)</name>
        <dbReference type="ChEBI" id="CHEBI:18420"/>
    </cofactor>
</comment>
<dbReference type="CDD" id="cd18876">
    <property type="entry name" value="NUDIX_Hydrolase"/>
    <property type="match status" value="1"/>
</dbReference>
<dbReference type="Proteomes" id="UP000317982">
    <property type="component" value="Unassembled WGS sequence"/>
</dbReference>
<feature type="domain" description="Nudix hydrolase" evidence="6">
    <location>
        <begin position="11"/>
        <end position="138"/>
    </location>
</feature>
<keyword evidence="3 5" id="KW-0378">Hydrolase</keyword>
<sequence>MAADYTATLATKRSAAAVAFIDDLGRVLLVEPTYKPYWELPGGAVEANESPYEAAAREVREELGLLVRPGRLLVSDWVPPRESRTEGMMFVFDGGQGVDTSAICLPPEELGGWRWCTVDEVDARMSPLLARRVRAALVAAGSGRTLYLENGEQVVG</sequence>
<dbReference type="PANTHER" id="PTHR43046">
    <property type="entry name" value="GDP-MANNOSE MANNOSYL HYDROLASE"/>
    <property type="match status" value="1"/>
</dbReference>
<name>A0A545AZV6_9ACTN</name>
<dbReference type="SUPFAM" id="SSF55811">
    <property type="entry name" value="Nudix"/>
    <property type="match status" value="1"/>
</dbReference>
<dbReference type="EMBL" id="VIRS01000001">
    <property type="protein sequence ID" value="TQS46852.1"/>
    <property type="molecule type" value="Genomic_DNA"/>
</dbReference>
<dbReference type="InParanoid" id="A0A545AZV6"/>
<protein>
    <submittedName>
        <fullName evidence="7">NUDIX hydrolase</fullName>
    </submittedName>
</protein>
<comment type="caution">
    <text evidence="7">The sequence shown here is derived from an EMBL/GenBank/DDBJ whole genome shotgun (WGS) entry which is preliminary data.</text>
</comment>
<keyword evidence="8" id="KW-1185">Reference proteome</keyword>
<evidence type="ECO:0000313" key="8">
    <source>
        <dbReference type="Proteomes" id="UP000317982"/>
    </source>
</evidence>